<gene>
    <name evidence="5" type="ORF">P6N53_00620</name>
</gene>
<feature type="domain" description="HTH gntR-type" evidence="4">
    <location>
        <begin position="9"/>
        <end position="77"/>
    </location>
</feature>
<evidence type="ECO:0000313" key="6">
    <source>
        <dbReference type="Proteomes" id="UP001172911"/>
    </source>
</evidence>
<comment type="caution">
    <text evidence="5">The sequence shown here is derived from an EMBL/GenBank/DDBJ whole genome shotgun (WGS) entry which is preliminary data.</text>
</comment>
<dbReference type="CDD" id="cd07377">
    <property type="entry name" value="WHTH_GntR"/>
    <property type="match status" value="1"/>
</dbReference>
<protein>
    <submittedName>
        <fullName evidence="5">GntR family transcriptional regulator</fullName>
    </submittedName>
</protein>
<dbReference type="InterPro" id="IPR036390">
    <property type="entry name" value="WH_DNA-bd_sf"/>
</dbReference>
<dbReference type="Gene3D" id="1.10.10.10">
    <property type="entry name" value="Winged helix-like DNA-binding domain superfamily/Winged helix DNA-binding domain"/>
    <property type="match status" value="1"/>
</dbReference>
<dbReference type="PANTHER" id="PTHR38445">
    <property type="entry name" value="HTH-TYPE TRANSCRIPTIONAL REPRESSOR YTRA"/>
    <property type="match status" value="1"/>
</dbReference>
<dbReference type="Pfam" id="PF00392">
    <property type="entry name" value="GntR"/>
    <property type="match status" value="1"/>
</dbReference>
<dbReference type="SMART" id="SM00345">
    <property type="entry name" value="HTH_GNTR"/>
    <property type="match status" value="1"/>
</dbReference>
<evidence type="ECO:0000256" key="3">
    <source>
        <dbReference type="ARBA" id="ARBA00023163"/>
    </source>
</evidence>
<dbReference type="GO" id="GO:0003677">
    <property type="term" value="F:DNA binding"/>
    <property type="evidence" value="ECO:0007669"/>
    <property type="project" value="UniProtKB-KW"/>
</dbReference>
<reference evidence="5" key="1">
    <citation type="journal article" date="2023" name="J. Hazard. Mater.">
        <title>Anaerobic biodegradation of pyrene and benzo[a]pyrene by a new sulfate-reducing Desulforamulus aquiferis strain DSA.</title>
        <authorList>
            <person name="Zhang Z."/>
            <person name="Sun J."/>
            <person name="Gong X."/>
            <person name="Wang C."/>
            <person name="Wang H."/>
        </authorList>
    </citation>
    <scope>NUCLEOTIDE SEQUENCE</scope>
    <source>
        <strain evidence="5">DSA</strain>
    </source>
</reference>
<evidence type="ECO:0000313" key="5">
    <source>
        <dbReference type="EMBL" id="MDO7785735.1"/>
    </source>
</evidence>
<keyword evidence="1" id="KW-0805">Transcription regulation</keyword>
<evidence type="ECO:0000256" key="1">
    <source>
        <dbReference type="ARBA" id="ARBA00023015"/>
    </source>
</evidence>
<evidence type="ECO:0000256" key="2">
    <source>
        <dbReference type="ARBA" id="ARBA00023125"/>
    </source>
</evidence>
<dbReference type="Proteomes" id="UP001172911">
    <property type="component" value="Unassembled WGS sequence"/>
</dbReference>
<organism evidence="5 6">
    <name type="scientific">Desulforamulus aquiferis</name>
    <dbReference type="NCBI Taxonomy" id="1397668"/>
    <lineage>
        <taxon>Bacteria</taxon>
        <taxon>Bacillati</taxon>
        <taxon>Bacillota</taxon>
        <taxon>Clostridia</taxon>
        <taxon>Eubacteriales</taxon>
        <taxon>Peptococcaceae</taxon>
        <taxon>Desulforamulus</taxon>
    </lineage>
</organism>
<keyword evidence="2" id="KW-0238">DNA-binding</keyword>
<dbReference type="SUPFAM" id="SSF46785">
    <property type="entry name" value="Winged helix' DNA-binding domain"/>
    <property type="match status" value="1"/>
</dbReference>
<sequence>MVQSFNNNQPIYLQIIQRLCRQIIRGELEAGDKLPSVRELAVQMGVNPNTAQRVYAEMERLEVAETRRGLGTFITEKEERLRRLREELMNEQIEGFIADMKEMGFTAPEIVEGVKKSLDHV</sequence>
<dbReference type="PANTHER" id="PTHR38445:SF6">
    <property type="entry name" value="GNTR-FAMILY TRANSCRIPTIONAL REGULATOR"/>
    <property type="match status" value="1"/>
</dbReference>
<proteinExistence type="predicted"/>
<dbReference type="InterPro" id="IPR000524">
    <property type="entry name" value="Tscrpt_reg_HTH_GntR"/>
</dbReference>
<dbReference type="RefSeq" id="WP_304540324.1">
    <property type="nucleotide sequence ID" value="NZ_JARPTC010000001.1"/>
</dbReference>
<accession>A0AAW7Z7F0</accession>
<keyword evidence="6" id="KW-1185">Reference proteome</keyword>
<dbReference type="EMBL" id="JARPTC010000001">
    <property type="protein sequence ID" value="MDO7785735.1"/>
    <property type="molecule type" value="Genomic_DNA"/>
</dbReference>
<dbReference type="AlphaFoldDB" id="A0AAW7Z7F0"/>
<dbReference type="PROSITE" id="PS50949">
    <property type="entry name" value="HTH_GNTR"/>
    <property type="match status" value="1"/>
</dbReference>
<evidence type="ECO:0000259" key="4">
    <source>
        <dbReference type="PROSITE" id="PS50949"/>
    </source>
</evidence>
<keyword evidence="3" id="KW-0804">Transcription</keyword>
<dbReference type="InterPro" id="IPR036388">
    <property type="entry name" value="WH-like_DNA-bd_sf"/>
</dbReference>
<name>A0AAW7Z7F0_9FIRM</name>
<reference evidence="5" key="2">
    <citation type="submission" date="2023-03" db="EMBL/GenBank/DDBJ databases">
        <authorList>
            <person name="Zhang Z."/>
        </authorList>
    </citation>
    <scope>NUCLEOTIDE SEQUENCE</scope>
    <source>
        <strain evidence="5">DSA</strain>
    </source>
</reference>
<dbReference type="GO" id="GO:0003700">
    <property type="term" value="F:DNA-binding transcription factor activity"/>
    <property type="evidence" value="ECO:0007669"/>
    <property type="project" value="InterPro"/>
</dbReference>